<dbReference type="SUPFAM" id="SSF103473">
    <property type="entry name" value="MFS general substrate transporter"/>
    <property type="match status" value="2"/>
</dbReference>
<feature type="domain" description="Major facilitator superfamily (MFS) profile" evidence="6">
    <location>
        <begin position="27"/>
        <end position="486"/>
    </location>
</feature>
<feature type="transmembrane region" description="Helical" evidence="5">
    <location>
        <begin position="351"/>
        <end position="371"/>
    </location>
</feature>
<comment type="subcellular location">
    <subcellularLocation>
        <location evidence="1">Cell membrane</location>
        <topology evidence="1">Multi-pass membrane protein</topology>
    </subcellularLocation>
</comment>
<feature type="transmembrane region" description="Helical" evidence="5">
    <location>
        <begin position="26"/>
        <end position="49"/>
    </location>
</feature>
<dbReference type="Proteomes" id="UP000676325">
    <property type="component" value="Unassembled WGS sequence"/>
</dbReference>
<feature type="transmembrane region" description="Helical" evidence="5">
    <location>
        <begin position="416"/>
        <end position="439"/>
    </location>
</feature>
<dbReference type="Pfam" id="PF07690">
    <property type="entry name" value="MFS_1"/>
    <property type="match status" value="2"/>
</dbReference>
<feature type="transmembrane region" description="Helical" evidence="5">
    <location>
        <begin position="92"/>
        <end position="112"/>
    </location>
</feature>
<feature type="transmembrane region" description="Helical" evidence="5">
    <location>
        <begin position="212"/>
        <end position="231"/>
    </location>
</feature>
<dbReference type="GO" id="GO:0005886">
    <property type="term" value="C:plasma membrane"/>
    <property type="evidence" value="ECO:0007669"/>
    <property type="project" value="UniProtKB-SubCell"/>
</dbReference>
<reference evidence="7" key="1">
    <citation type="submission" date="2021-04" db="EMBL/GenBank/DDBJ databases">
        <title>Genome based classification of Actinospica acidithermotolerans sp. nov., an actinobacterium isolated from an Indonesian hot spring.</title>
        <authorList>
            <person name="Kusuma A.B."/>
            <person name="Putra K.E."/>
            <person name="Nafisah S."/>
            <person name="Loh J."/>
            <person name="Nouioui I."/>
            <person name="Goodfellow M."/>
        </authorList>
    </citation>
    <scope>NUCLEOTIDE SEQUENCE</scope>
    <source>
        <strain evidence="7">MGRD01-02</strain>
    </source>
</reference>
<keyword evidence="4 5" id="KW-0472">Membrane</keyword>
<evidence type="ECO:0000256" key="2">
    <source>
        <dbReference type="ARBA" id="ARBA00022692"/>
    </source>
</evidence>
<sequence length="488" mass="49775">MTATVPERREAPAAAAEPVRGAKPGLVLTALVLAMLAFTVVQTSVVPILPTLATAYQLTTATVSWVMTANLLAAAVLTPLLGRMGDLYGRKWVLVLSVAGLVVGSALAFSVHSWTVLLVARVLQGLGGGILPLAIAVIRDELPREKVTGAVSLVSASLGVGSGLAMVATGWLMQHWSYQKVFLMGLILGVVALVAVLAAIKHDPVEDRNGTMDPLGTTLLGVWLSALLLALSEGETWGWGSAAVIGLFAGAVVGLLLWIFVELRTEHPLVDVRVLAKPAVAVPNVSGFCVGFVMYASFTMLADFTQTPSLLGYGFGASILHSGILLLPSAVGSFLGAPIGARMIRATGPRLPMALGGLLAGAALLFLGFQHGSQADVYAASGVMGLGIGLAYAAMPAYINGAVPPEQAGIANSVNAVLRTVGGAVGTAVAGVILSSKTISAALLAHTELAGTSVPTADAYRIAFLVCGVLGLAAAVIPFLVRTKKAAA</sequence>
<feature type="transmembrane region" description="Helical" evidence="5">
    <location>
        <begin position="237"/>
        <end position="261"/>
    </location>
</feature>
<feature type="transmembrane region" description="Helical" evidence="5">
    <location>
        <begin position="178"/>
        <end position="200"/>
    </location>
</feature>
<comment type="caution">
    <text evidence="7">The sequence shown here is derived from an EMBL/GenBank/DDBJ whole genome shotgun (WGS) entry which is preliminary data.</text>
</comment>
<feature type="transmembrane region" description="Helical" evidence="5">
    <location>
        <begin position="118"/>
        <end position="138"/>
    </location>
</feature>
<evidence type="ECO:0000313" key="7">
    <source>
        <dbReference type="EMBL" id="MBR7829582.1"/>
    </source>
</evidence>
<keyword evidence="3 5" id="KW-1133">Transmembrane helix</keyword>
<feature type="transmembrane region" description="Helical" evidence="5">
    <location>
        <begin position="377"/>
        <end position="395"/>
    </location>
</feature>
<keyword evidence="8" id="KW-1185">Reference proteome</keyword>
<evidence type="ECO:0000259" key="6">
    <source>
        <dbReference type="PROSITE" id="PS50850"/>
    </source>
</evidence>
<organism evidence="7 8">
    <name type="scientific">Actinospica acidithermotolerans</name>
    <dbReference type="NCBI Taxonomy" id="2828514"/>
    <lineage>
        <taxon>Bacteria</taxon>
        <taxon>Bacillati</taxon>
        <taxon>Actinomycetota</taxon>
        <taxon>Actinomycetes</taxon>
        <taxon>Catenulisporales</taxon>
        <taxon>Actinospicaceae</taxon>
        <taxon>Actinospica</taxon>
    </lineage>
</organism>
<dbReference type="EMBL" id="JAGSOH010000091">
    <property type="protein sequence ID" value="MBR7829582.1"/>
    <property type="molecule type" value="Genomic_DNA"/>
</dbReference>
<dbReference type="InterPro" id="IPR020846">
    <property type="entry name" value="MFS_dom"/>
</dbReference>
<dbReference type="PROSITE" id="PS50850">
    <property type="entry name" value="MFS"/>
    <property type="match status" value="1"/>
</dbReference>
<dbReference type="Gene3D" id="1.20.1250.20">
    <property type="entry name" value="MFS general substrate transporter like domains"/>
    <property type="match status" value="2"/>
</dbReference>
<keyword evidence="2 5" id="KW-0812">Transmembrane</keyword>
<feature type="transmembrane region" description="Helical" evidence="5">
    <location>
        <begin position="459"/>
        <end position="481"/>
    </location>
</feature>
<evidence type="ECO:0000256" key="3">
    <source>
        <dbReference type="ARBA" id="ARBA00022989"/>
    </source>
</evidence>
<accession>A0A941EFK1</accession>
<dbReference type="PANTHER" id="PTHR23501:SF197">
    <property type="entry name" value="COMD"/>
    <property type="match status" value="1"/>
</dbReference>
<dbReference type="InterPro" id="IPR011701">
    <property type="entry name" value="MFS"/>
</dbReference>
<dbReference type="PANTHER" id="PTHR23501">
    <property type="entry name" value="MAJOR FACILITATOR SUPERFAMILY"/>
    <property type="match status" value="1"/>
</dbReference>
<evidence type="ECO:0000256" key="1">
    <source>
        <dbReference type="ARBA" id="ARBA00004651"/>
    </source>
</evidence>
<dbReference type="GO" id="GO:0022857">
    <property type="term" value="F:transmembrane transporter activity"/>
    <property type="evidence" value="ECO:0007669"/>
    <property type="project" value="InterPro"/>
</dbReference>
<evidence type="ECO:0000256" key="5">
    <source>
        <dbReference type="SAM" id="Phobius"/>
    </source>
</evidence>
<feature type="transmembrane region" description="Helical" evidence="5">
    <location>
        <begin position="313"/>
        <end position="339"/>
    </location>
</feature>
<protein>
    <submittedName>
        <fullName evidence="7">MFS transporter</fullName>
    </submittedName>
</protein>
<dbReference type="CDD" id="cd17504">
    <property type="entry name" value="MFS_MMR_MDR_like"/>
    <property type="match status" value="1"/>
</dbReference>
<feature type="transmembrane region" description="Helical" evidence="5">
    <location>
        <begin position="150"/>
        <end position="172"/>
    </location>
</feature>
<proteinExistence type="predicted"/>
<feature type="transmembrane region" description="Helical" evidence="5">
    <location>
        <begin position="281"/>
        <end position="301"/>
    </location>
</feature>
<name>A0A941EFK1_9ACTN</name>
<evidence type="ECO:0000256" key="4">
    <source>
        <dbReference type="ARBA" id="ARBA00023136"/>
    </source>
</evidence>
<dbReference type="InterPro" id="IPR036259">
    <property type="entry name" value="MFS_trans_sf"/>
</dbReference>
<dbReference type="AlphaFoldDB" id="A0A941EFK1"/>
<evidence type="ECO:0000313" key="8">
    <source>
        <dbReference type="Proteomes" id="UP000676325"/>
    </source>
</evidence>
<feature type="transmembrane region" description="Helical" evidence="5">
    <location>
        <begin position="55"/>
        <end position="80"/>
    </location>
</feature>
<gene>
    <name evidence="7" type="ORF">KDK95_24970</name>
</gene>
<dbReference type="RefSeq" id="WP_212520717.1">
    <property type="nucleotide sequence ID" value="NZ_JAGSOH010000091.1"/>
</dbReference>